<evidence type="ECO:0008006" key="3">
    <source>
        <dbReference type="Google" id="ProtNLM"/>
    </source>
</evidence>
<protein>
    <recommendedName>
        <fullName evidence="3">J domain-containing protein</fullName>
    </recommendedName>
</protein>
<comment type="caution">
    <text evidence="1">The sequence shown here is derived from an EMBL/GenBank/DDBJ whole genome shotgun (WGS) entry which is preliminary data.</text>
</comment>
<dbReference type="AlphaFoldDB" id="A0A2S6N200"/>
<accession>A0A2S6N200</accession>
<evidence type="ECO:0000313" key="2">
    <source>
        <dbReference type="Proteomes" id="UP000239089"/>
    </source>
</evidence>
<proteinExistence type="predicted"/>
<organism evidence="1 2">
    <name type="scientific">Rhodoblastus sphagnicola</name>
    <dbReference type="NCBI Taxonomy" id="333368"/>
    <lineage>
        <taxon>Bacteria</taxon>
        <taxon>Pseudomonadati</taxon>
        <taxon>Pseudomonadota</taxon>
        <taxon>Alphaproteobacteria</taxon>
        <taxon>Hyphomicrobiales</taxon>
        <taxon>Rhodoblastaceae</taxon>
        <taxon>Rhodoblastus</taxon>
    </lineage>
</organism>
<name>A0A2S6N200_9HYPH</name>
<gene>
    <name evidence="1" type="ORF">CCR94_17420</name>
</gene>
<keyword evidence="2" id="KW-1185">Reference proteome</keyword>
<evidence type="ECO:0000313" key="1">
    <source>
        <dbReference type="EMBL" id="PPQ28620.1"/>
    </source>
</evidence>
<reference evidence="1 2" key="1">
    <citation type="journal article" date="2018" name="Arch. Microbiol.">
        <title>New insights into the metabolic potential of the phototrophic purple bacterium Rhodopila globiformis DSM 161(T) from its draft genome sequence and evidence for a vanadium-dependent nitrogenase.</title>
        <authorList>
            <person name="Imhoff J.F."/>
            <person name="Rahn T."/>
            <person name="Kunzel S."/>
            <person name="Neulinger S.C."/>
        </authorList>
    </citation>
    <scope>NUCLEOTIDE SEQUENCE [LARGE SCALE GENOMIC DNA]</scope>
    <source>
        <strain evidence="1 2">DSM 16996</strain>
    </source>
</reference>
<sequence length="281" mass="30565">MVFGPTKREVQKASFMTGMRRIFPFGRETQRKAAVAPAGPSVASGADSEKIRALGFFCGALTREDELYADAGAGAAAFAHCAHLSKHLRAELHGVFAKSCLDGGHVKHVRELDAFINKSSLADRDMALELTHALRIVLAREKHGAGFIYENGSERSIAIFKHLLSLVRRAPRVFATLAAPEGGVFDLRAIEHRLLDERLDHADSLKMAAPEPLTVSLETAEIARRIGLEEPYTPEAVQAARRAFAARWHPDRAPAHKREQANQALAAVNAALDEIAAKLAV</sequence>
<dbReference type="Proteomes" id="UP000239089">
    <property type="component" value="Unassembled WGS sequence"/>
</dbReference>
<dbReference type="InterPro" id="IPR036869">
    <property type="entry name" value="J_dom_sf"/>
</dbReference>
<dbReference type="SUPFAM" id="SSF46565">
    <property type="entry name" value="Chaperone J-domain"/>
    <property type="match status" value="1"/>
</dbReference>
<dbReference type="EMBL" id="NHSJ01000106">
    <property type="protein sequence ID" value="PPQ28620.1"/>
    <property type="molecule type" value="Genomic_DNA"/>
</dbReference>